<evidence type="ECO:0000256" key="5">
    <source>
        <dbReference type="ARBA" id="ARBA00023125"/>
    </source>
</evidence>
<evidence type="ECO:0000313" key="9">
    <source>
        <dbReference type="EMBL" id="OUO56792.1"/>
    </source>
</evidence>
<evidence type="ECO:0000256" key="2">
    <source>
        <dbReference type="ARBA" id="ARBA00022491"/>
    </source>
</evidence>
<dbReference type="GO" id="GO:1900376">
    <property type="term" value="P:regulation of secondary metabolite biosynthetic process"/>
    <property type="evidence" value="ECO:0007669"/>
    <property type="project" value="TreeGrafter"/>
</dbReference>
<keyword evidence="2" id="KW-0678">Repressor</keyword>
<dbReference type="InterPro" id="IPR036390">
    <property type="entry name" value="WH_DNA-bd_sf"/>
</dbReference>
<keyword evidence="4" id="KW-0805">Transcription regulation</keyword>
<dbReference type="CDD" id="cd07153">
    <property type="entry name" value="Fur_like"/>
    <property type="match status" value="1"/>
</dbReference>
<organism evidence="9 10">
    <name type="scientific">Candidatus Avelusimicrobium gallicola</name>
    <dbReference type="NCBI Taxonomy" id="2562704"/>
    <lineage>
        <taxon>Bacteria</taxon>
        <taxon>Pseudomonadati</taxon>
        <taxon>Elusimicrobiota</taxon>
        <taxon>Elusimicrobia</taxon>
        <taxon>Elusimicrobiales</taxon>
        <taxon>Elusimicrobiaceae</taxon>
        <taxon>Candidatus Avelusimicrobium</taxon>
    </lineage>
</organism>
<feature type="binding site" evidence="7">
    <location>
        <position position="177"/>
    </location>
    <ligand>
        <name>Zn(2+)</name>
        <dbReference type="ChEBI" id="CHEBI:29105"/>
    </ligand>
</feature>
<dbReference type="AlphaFoldDB" id="A0A1Y4DDS4"/>
<comment type="cofactor">
    <cofactor evidence="7">
        <name>Zn(2+)</name>
        <dbReference type="ChEBI" id="CHEBI:29105"/>
    </cofactor>
    <text evidence="7">Binds 1 zinc ion per subunit.</text>
</comment>
<feature type="coiled-coil region" evidence="8">
    <location>
        <begin position="29"/>
        <end position="60"/>
    </location>
</feature>
<dbReference type="SUPFAM" id="SSF46785">
    <property type="entry name" value="Winged helix' DNA-binding domain"/>
    <property type="match status" value="1"/>
</dbReference>
<name>A0A1Y4DDS4_9BACT</name>
<feature type="binding site" evidence="7">
    <location>
        <position position="136"/>
    </location>
    <ligand>
        <name>Zn(2+)</name>
        <dbReference type="ChEBI" id="CHEBI:29105"/>
    </ligand>
</feature>
<proteinExistence type="inferred from homology"/>
<evidence type="ECO:0000313" key="10">
    <source>
        <dbReference type="Proteomes" id="UP000196368"/>
    </source>
</evidence>
<dbReference type="GO" id="GO:0045892">
    <property type="term" value="P:negative regulation of DNA-templated transcription"/>
    <property type="evidence" value="ECO:0007669"/>
    <property type="project" value="TreeGrafter"/>
</dbReference>
<dbReference type="GO" id="GO:0003700">
    <property type="term" value="F:DNA-binding transcription factor activity"/>
    <property type="evidence" value="ECO:0007669"/>
    <property type="project" value="InterPro"/>
</dbReference>
<keyword evidence="5" id="KW-0238">DNA-binding</keyword>
<dbReference type="Gene3D" id="1.10.10.10">
    <property type="entry name" value="Winged helix-like DNA-binding domain superfamily/Winged helix DNA-binding domain"/>
    <property type="match status" value="1"/>
</dbReference>
<gene>
    <name evidence="9" type="ORF">B5F75_02810</name>
</gene>
<evidence type="ECO:0000256" key="6">
    <source>
        <dbReference type="ARBA" id="ARBA00023163"/>
    </source>
</evidence>
<comment type="similarity">
    <text evidence="1">Belongs to the Fur family.</text>
</comment>
<evidence type="ECO:0000256" key="3">
    <source>
        <dbReference type="ARBA" id="ARBA00022833"/>
    </source>
</evidence>
<keyword evidence="10" id="KW-1185">Reference proteome</keyword>
<dbReference type="GO" id="GO:0008270">
    <property type="term" value="F:zinc ion binding"/>
    <property type="evidence" value="ECO:0007669"/>
    <property type="project" value="TreeGrafter"/>
</dbReference>
<dbReference type="Proteomes" id="UP000196368">
    <property type="component" value="Unassembled WGS sequence"/>
</dbReference>
<reference evidence="10" key="1">
    <citation type="submission" date="2017-04" db="EMBL/GenBank/DDBJ databases">
        <title>Function of individual gut microbiota members based on whole genome sequencing of pure cultures obtained from chicken caecum.</title>
        <authorList>
            <person name="Medvecky M."/>
            <person name="Cejkova D."/>
            <person name="Polansky O."/>
            <person name="Karasova D."/>
            <person name="Kubasova T."/>
            <person name="Cizek A."/>
            <person name="Rychlik I."/>
        </authorList>
    </citation>
    <scope>NUCLEOTIDE SEQUENCE [LARGE SCALE GENOMIC DNA]</scope>
    <source>
        <strain evidence="10">An273</strain>
    </source>
</reference>
<dbReference type="PANTHER" id="PTHR33202:SF8">
    <property type="entry name" value="PEROXIDE-RESPONSIVE REPRESSOR PERR"/>
    <property type="match status" value="1"/>
</dbReference>
<accession>A0A1Y4DDS4</accession>
<feature type="binding site" evidence="7">
    <location>
        <position position="139"/>
    </location>
    <ligand>
        <name>Zn(2+)</name>
        <dbReference type="ChEBI" id="CHEBI:29105"/>
    </ligand>
</feature>
<dbReference type="InterPro" id="IPR043135">
    <property type="entry name" value="Fur_C"/>
</dbReference>
<sequence>MIKKRKIKSEKNPVFLFAKYDILLLRIIINNMNLQLNEQKEELQKRLNRFEAQCRAKGLRVTEQRREIFCTVAQSCEHPSAEKVFQSVRKTLPNVSLDTVYRTLASLEDMDLLMRVGLSSKARFDGDLRPHCHFVCTRCGEVYDIFPQTGDAPLPLPRAAREMGEVKQVNLQLRGICKKCQAKK</sequence>
<dbReference type="GO" id="GO:0000976">
    <property type="term" value="F:transcription cis-regulatory region binding"/>
    <property type="evidence" value="ECO:0007669"/>
    <property type="project" value="TreeGrafter"/>
</dbReference>
<evidence type="ECO:0000256" key="7">
    <source>
        <dbReference type="PIRSR" id="PIRSR602481-1"/>
    </source>
</evidence>
<comment type="caution">
    <text evidence="9">The sequence shown here is derived from an EMBL/GenBank/DDBJ whole genome shotgun (WGS) entry which is preliminary data.</text>
</comment>
<keyword evidence="8" id="KW-0175">Coiled coil</keyword>
<evidence type="ECO:0000256" key="8">
    <source>
        <dbReference type="SAM" id="Coils"/>
    </source>
</evidence>
<evidence type="ECO:0008006" key="11">
    <source>
        <dbReference type="Google" id="ProtNLM"/>
    </source>
</evidence>
<dbReference type="PANTHER" id="PTHR33202">
    <property type="entry name" value="ZINC UPTAKE REGULATION PROTEIN"/>
    <property type="match status" value="1"/>
</dbReference>
<dbReference type="EMBL" id="NFJD01000002">
    <property type="protein sequence ID" value="OUO56792.1"/>
    <property type="molecule type" value="Genomic_DNA"/>
</dbReference>
<feature type="binding site" evidence="7">
    <location>
        <position position="180"/>
    </location>
    <ligand>
        <name>Zn(2+)</name>
        <dbReference type="ChEBI" id="CHEBI:29105"/>
    </ligand>
</feature>
<evidence type="ECO:0000256" key="1">
    <source>
        <dbReference type="ARBA" id="ARBA00007957"/>
    </source>
</evidence>
<keyword evidence="6" id="KW-0804">Transcription</keyword>
<dbReference type="InterPro" id="IPR002481">
    <property type="entry name" value="FUR"/>
</dbReference>
<evidence type="ECO:0000256" key="4">
    <source>
        <dbReference type="ARBA" id="ARBA00023015"/>
    </source>
</evidence>
<keyword evidence="7" id="KW-0479">Metal-binding</keyword>
<dbReference type="InterPro" id="IPR036388">
    <property type="entry name" value="WH-like_DNA-bd_sf"/>
</dbReference>
<protein>
    <recommendedName>
        <fullName evidence="11">Transcriptional repressor</fullName>
    </recommendedName>
</protein>
<keyword evidence="3 7" id="KW-0862">Zinc</keyword>
<dbReference type="Pfam" id="PF01475">
    <property type="entry name" value="FUR"/>
    <property type="match status" value="1"/>
</dbReference>
<dbReference type="Gene3D" id="3.30.1490.190">
    <property type="match status" value="1"/>
</dbReference>